<evidence type="ECO:0000259" key="1">
    <source>
        <dbReference type="Pfam" id="PF00501"/>
    </source>
</evidence>
<proteinExistence type="predicted"/>
<dbReference type="PANTHER" id="PTHR43767:SF1">
    <property type="entry name" value="NONRIBOSOMAL PEPTIDE SYNTHASE PES1 (EUROFUNG)-RELATED"/>
    <property type="match status" value="1"/>
</dbReference>
<dbReference type="eggNOG" id="COG0318">
    <property type="taxonomic scope" value="Bacteria"/>
</dbReference>
<evidence type="ECO:0000313" key="3">
    <source>
        <dbReference type="Proteomes" id="UP000029585"/>
    </source>
</evidence>
<dbReference type="Gene3D" id="3.40.50.12780">
    <property type="entry name" value="N-terminal domain of ligase-like"/>
    <property type="match status" value="1"/>
</dbReference>
<protein>
    <recommendedName>
        <fullName evidence="1">AMP-dependent synthetase/ligase domain-containing protein</fullName>
    </recommendedName>
</protein>
<dbReference type="InterPro" id="IPR050237">
    <property type="entry name" value="ATP-dep_AMP-bd_enzyme"/>
</dbReference>
<dbReference type="SUPFAM" id="SSF56801">
    <property type="entry name" value="Acetyl-CoA synthetase-like"/>
    <property type="match status" value="1"/>
</dbReference>
<dbReference type="Proteomes" id="UP000029585">
    <property type="component" value="Unassembled WGS sequence"/>
</dbReference>
<dbReference type="InterPro" id="IPR020845">
    <property type="entry name" value="AMP-binding_CS"/>
</dbReference>
<dbReference type="PATRIC" id="fig|742738.3.peg.3242"/>
<dbReference type="RefSeq" id="WP_044942496.1">
    <property type="nucleotide sequence ID" value="NZ_KN174165.1"/>
</dbReference>
<name>A0A096CGQ3_FLAPL</name>
<dbReference type="HOGENOM" id="CLU_000022_59_10_9"/>
<dbReference type="InterPro" id="IPR042099">
    <property type="entry name" value="ANL_N_sf"/>
</dbReference>
<organism evidence="2 3">
    <name type="scientific">Flavonifractor plautii 1_3_50AFAA</name>
    <dbReference type="NCBI Taxonomy" id="742738"/>
    <lineage>
        <taxon>Bacteria</taxon>
        <taxon>Bacillati</taxon>
        <taxon>Bacillota</taxon>
        <taxon>Clostridia</taxon>
        <taxon>Eubacteriales</taxon>
        <taxon>Oscillospiraceae</taxon>
        <taxon>Flavonifractor</taxon>
    </lineage>
</organism>
<dbReference type="EMBL" id="ADLO01000096">
    <property type="protein sequence ID" value="KGF54057.1"/>
    <property type="molecule type" value="Genomic_DNA"/>
</dbReference>
<sequence>MELFARCDRETERLLAVTEEGKRYTLGDLNAAAERIAGAVGEHRLVFVLCENTPGTLLGYLGCLKAGEVPLLLDAHIAPELLRGLLETYRPAFVHVPGDLPAETGRVLEGFVPALEVEDSVLLRRPGGQGPELHPELALLLTTSGSTGSPKLVRLSGRNLDANTRSIVEYLELDEGQRPVTNLAMSYSYGMSIVNTHLLAGAALVLTRRSVLERPFWELVERERVTSLAGVPYTYRMYRRAGLLEMELPALNTLTQAGGKLPEALHLEFADWAARTGRRFFVMYGQTEAAPRMGYLPAERAVEKCGSMGVPVPGGQFRLLGEDGAPVDAPDTVGELVYRGPNVAMGYARRAEELALGDEWHGELHTGDMARRDGDGFYYIVGRKKRFIKLYGNRVGLDEVERLLAARFPDTGFACVGRDDLLRIFHDSADPAVTGAAAEYLSEQMHFPERVFQIRALEAIPKNEAGKTQYRALEEMR</sequence>
<dbReference type="AlphaFoldDB" id="A0A096CGQ3"/>
<accession>A0A096CGQ3</accession>
<reference evidence="2 3" key="1">
    <citation type="submission" date="2011-08" db="EMBL/GenBank/DDBJ databases">
        <title>The Genome Sequence of Clostridium orbiscindens 1_3_50AFAA.</title>
        <authorList>
            <consortium name="The Broad Institute Genome Sequencing Platform"/>
            <person name="Earl A."/>
            <person name="Ward D."/>
            <person name="Feldgarden M."/>
            <person name="Gevers D."/>
            <person name="Daigneault M."/>
            <person name="Strauss J."/>
            <person name="Allen-Vercoe E."/>
            <person name="Young S.K."/>
            <person name="Zeng Q."/>
            <person name="Gargeya S."/>
            <person name="Fitzgerald M."/>
            <person name="Haas B."/>
            <person name="Abouelleil A."/>
            <person name="Alvarado L."/>
            <person name="Arachchi H.M."/>
            <person name="Berlin A."/>
            <person name="Brown A."/>
            <person name="Chapman S.B."/>
            <person name="Chen Z."/>
            <person name="Dunbar C."/>
            <person name="Freedman E."/>
            <person name="Gearin G."/>
            <person name="Gellesch M."/>
            <person name="Goldberg J."/>
            <person name="Griggs A."/>
            <person name="Gujja S."/>
            <person name="Heiman D."/>
            <person name="Howarth C."/>
            <person name="Larson L."/>
            <person name="Lui A."/>
            <person name="MacDonald P.J.P."/>
            <person name="Montmayeur A."/>
            <person name="Murphy C."/>
            <person name="Neiman D."/>
            <person name="Pearson M."/>
            <person name="Priest M."/>
            <person name="Roberts A."/>
            <person name="Saif S."/>
            <person name="Shea T."/>
            <person name="Shenoy N."/>
            <person name="Sisk P."/>
            <person name="Stolte C."/>
            <person name="Sykes S."/>
            <person name="Wortman J."/>
            <person name="Nusbaum C."/>
            <person name="Birren B."/>
        </authorList>
    </citation>
    <scope>NUCLEOTIDE SEQUENCE [LARGE SCALE GENOMIC DNA]</scope>
    <source>
        <strain evidence="2 3">1_3_50AFAA</strain>
    </source>
</reference>
<dbReference type="PROSITE" id="PS00455">
    <property type="entry name" value="AMP_BINDING"/>
    <property type="match status" value="1"/>
</dbReference>
<dbReference type="Pfam" id="PF00501">
    <property type="entry name" value="AMP-binding"/>
    <property type="match status" value="1"/>
</dbReference>
<dbReference type="InterPro" id="IPR000873">
    <property type="entry name" value="AMP-dep_synth/lig_dom"/>
</dbReference>
<feature type="domain" description="AMP-dependent synthetase/ligase" evidence="1">
    <location>
        <begin position="10"/>
        <end position="347"/>
    </location>
</feature>
<evidence type="ECO:0000313" key="2">
    <source>
        <dbReference type="EMBL" id="KGF54057.1"/>
    </source>
</evidence>
<dbReference type="PANTHER" id="PTHR43767">
    <property type="entry name" value="LONG-CHAIN-FATTY-ACID--COA LIGASE"/>
    <property type="match status" value="1"/>
</dbReference>
<comment type="caution">
    <text evidence="2">The sequence shown here is derived from an EMBL/GenBank/DDBJ whole genome shotgun (WGS) entry which is preliminary data.</text>
</comment>
<keyword evidence="3" id="KW-1185">Reference proteome</keyword>
<gene>
    <name evidence="2" type="ORF">HMPREF9460_03153</name>
</gene>